<gene>
    <name evidence="2" type="ORF">PsYK624_116370</name>
</gene>
<feature type="compositionally biased region" description="Polar residues" evidence="1">
    <location>
        <begin position="350"/>
        <end position="359"/>
    </location>
</feature>
<feature type="compositionally biased region" description="Basic and acidic residues" evidence="1">
    <location>
        <begin position="265"/>
        <end position="274"/>
    </location>
</feature>
<protein>
    <submittedName>
        <fullName evidence="2">Uncharacterized protein</fullName>
    </submittedName>
</protein>
<feature type="region of interest" description="Disordered" evidence="1">
    <location>
        <begin position="1"/>
        <end position="83"/>
    </location>
</feature>
<evidence type="ECO:0000313" key="3">
    <source>
        <dbReference type="Proteomes" id="UP000703269"/>
    </source>
</evidence>
<feature type="compositionally biased region" description="Polar residues" evidence="1">
    <location>
        <begin position="477"/>
        <end position="494"/>
    </location>
</feature>
<evidence type="ECO:0000256" key="1">
    <source>
        <dbReference type="SAM" id="MobiDB-lite"/>
    </source>
</evidence>
<keyword evidence="3" id="KW-1185">Reference proteome</keyword>
<feature type="compositionally biased region" description="Basic and acidic residues" evidence="1">
    <location>
        <begin position="525"/>
        <end position="535"/>
    </location>
</feature>
<feature type="compositionally biased region" description="Basic and acidic residues" evidence="1">
    <location>
        <begin position="1"/>
        <end position="12"/>
    </location>
</feature>
<accession>A0A9P3GIB7</accession>
<dbReference type="OrthoDB" id="5599613at2759"/>
<comment type="caution">
    <text evidence="2">The sequence shown here is derived from an EMBL/GenBank/DDBJ whole genome shotgun (WGS) entry which is preliminary data.</text>
</comment>
<evidence type="ECO:0000313" key="2">
    <source>
        <dbReference type="EMBL" id="GJE95453.1"/>
    </source>
</evidence>
<feature type="compositionally biased region" description="Acidic residues" evidence="1">
    <location>
        <begin position="241"/>
        <end position="256"/>
    </location>
</feature>
<feature type="compositionally biased region" description="Acidic residues" evidence="1">
    <location>
        <begin position="582"/>
        <end position="597"/>
    </location>
</feature>
<dbReference type="AlphaFoldDB" id="A0A9P3GIB7"/>
<dbReference type="Proteomes" id="UP000703269">
    <property type="component" value="Unassembled WGS sequence"/>
</dbReference>
<feature type="compositionally biased region" description="Polar residues" evidence="1">
    <location>
        <begin position="13"/>
        <end position="27"/>
    </location>
</feature>
<dbReference type="EMBL" id="BPQB01000049">
    <property type="protein sequence ID" value="GJE95453.1"/>
    <property type="molecule type" value="Genomic_DNA"/>
</dbReference>
<feature type="compositionally biased region" description="Basic residues" evidence="1">
    <location>
        <begin position="220"/>
        <end position="235"/>
    </location>
</feature>
<feature type="region of interest" description="Disordered" evidence="1">
    <location>
        <begin position="112"/>
        <end position="413"/>
    </location>
</feature>
<name>A0A9P3GIB7_9APHY</name>
<organism evidence="2 3">
    <name type="scientific">Phanerochaete sordida</name>
    <dbReference type="NCBI Taxonomy" id="48140"/>
    <lineage>
        <taxon>Eukaryota</taxon>
        <taxon>Fungi</taxon>
        <taxon>Dikarya</taxon>
        <taxon>Basidiomycota</taxon>
        <taxon>Agaricomycotina</taxon>
        <taxon>Agaricomycetes</taxon>
        <taxon>Polyporales</taxon>
        <taxon>Phanerochaetaceae</taxon>
        <taxon>Phanerochaete</taxon>
    </lineage>
</organism>
<feature type="compositionally biased region" description="Acidic residues" evidence="1">
    <location>
        <begin position="438"/>
        <end position="457"/>
    </location>
</feature>
<feature type="compositionally biased region" description="Acidic residues" evidence="1">
    <location>
        <begin position="321"/>
        <end position="331"/>
    </location>
</feature>
<reference evidence="2 3" key="1">
    <citation type="submission" date="2021-08" db="EMBL/GenBank/DDBJ databases">
        <title>Draft Genome Sequence of Phanerochaete sordida strain YK-624.</title>
        <authorList>
            <person name="Mori T."/>
            <person name="Dohra H."/>
            <person name="Suzuki T."/>
            <person name="Kawagishi H."/>
            <person name="Hirai H."/>
        </authorList>
    </citation>
    <scope>NUCLEOTIDE SEQUENCE [LARGE SCALE GENOMIC DNA]</scope>
    <source>
        <strain evidence="2 3">YK-624</strain>
    </source>
</reference>
<proteinExistence type="predicted"/>
<feature type="compositionally biased region" description="Low complexity" evidence="1">
    <location>
        <begin position="28"/>
        <end position="45"/>
    </location>
</feature>
<feature type="compositionally biased region" description="Pro residues" evidence="1">
    <location>
        <begin position="392"/>
        <end position="408"/>
    </location>
</feature>
<sequence>MSKPLKKTDKGNRSITDFFTPKSTMGTPSSSQPASSQPSLSQPVSLKKIGFKPSTKQISKKKTQDEAAISIDSGSGDDPVFVPSKTKRCHVSISHDDTSDSVAVLSGPAKLSAVTRSKAAPVKPTVSRPAQSSAKTTVKRRAQPAATMTASSATFRPLTQGKRKLDSSDSSDGEMFKPDPTALNAALTRAPVPRVAPLPSDAKGKARAEAPSSPSGHSTSPKRRRLSLRDTRKRSSAPGDGSEEEVPSSVSAEEELVLPQPSPPDPKETKDNIAKWRLATSTESSGREHSPPLSDYPSTSPFFSSPAYEIAPLPPNPVPDVETDLDVDMADAADMLARNGPLRRNGSEAEVSQQLYPHQSSSLSPVPPSPQPSPRKATCVLSQAANEQRPHTPLPPDGISLPPLPPTPVALDAETKTRLFLERVRAEALEAARREQQADSDEEIELQSISDSDDDDLLMSFVKTKTIRPGTPPKHANPSSASGAPQLSAASIQQPEAGPSSRYSFRNREPIQSNKRRSSSPGNDAKTHARPDPSKKRAINPLDKLLREKKKQEKSGTGIEDLRRAEAILREGTRGTNKDSLLEEMEREEDSDDDGMWPDEGAAMGAVRRRARKLESFPLSQSLEDDDSDEEPAELDIVEATKHLGDEQGEAVGKILAKDRTGWLLKGKNKKRSAKGLSLWERYEPDSDSMEEHSESRLRLPFEKDVIENNRVLSLIDAAVAREDWCCLSTLLITELISQCQEVHKPALINWLFTIGLHDNEEVSGAAYTCLLALAPQIGTSCSLSTALVSCLQELGMKTSLLNACVSEAPAGVRPRDISPDIRLERVSRMVTVANTFARANAVDVDDVPNIVMALLLIGFALSSESELCMEIMDAIDALGAAVPASSTGHSDMEPTLCLRILEFAKDLTPVNKVHLLSMFSGACPLMARVSRWLSHGLLLGDRVLHEQPYSALPALEPIVELLSPPGGSKAMFDVVSGAEQDNYFDDLLCYVQVLSRAFKDVPAYVQEEKRLAAANSQPVINGAAPASPEKPKTELQRIKHCLDVLHGKIVDTRAAHLDRSRVKAALQQLAFRIFYTREAALKWYRPARPANLRGYFPKPPA</sequence>
<feature type="compositionally biased region" description="Basic and acidic residues" evidence="1">
    <location>
        <begin position="544"/>
        <end position="581"/>
    </location>
</feature>
<feature type="region of interest" description="Disordered" evidence="1">
    <location>
        <begin position="429"/>
        <end position="600"/>
    </location>
</feature>